<dbReference type="Proteomes" id="UP001062846">
    <property type="component" value="Chromosome 1"/>
</dbReference>
<keyword evidence="2" id="KW-1185">Reference proteome</keyword>
<comment type="caution">
    <text evidence="1">The sequence shown here is derived from an EMBL/GenBank/DDBJ whole genome shotgun (WGS) entry which is preliminary data.</text>
</comment>
<evidence type="ECO:0000313" key="1">
    <source>
        <dbReference type="EMBL" id="KAI8570893.1"/>
    </source>
</evidence>
<dbReference type="EMBL" id="CM046388">
    <property type="protein sequence ID" value="KAI8570893.1"/>
    <property type="molecule type" value="Genomic_DNA"/>
</dbReference>
<protein>
    <submittedName>
        <fullName evidence="1">Uncharacterized protein</fullName>
    </submittedName>
</protein>
<evidence type="ECO:0000313" key="2">
    <source>
        <dbReference type="Proteomes" id="UP001062846"/>
    </source>
</evidence>
<proteinExistence type="predicted"/>
<reference evidence="1" key="1">
    <citation type="submission" date="2022-02" db="EMBL/GenBank/DDBJ databases">
        <title>Plant Genome Project.</title>
        <authorList>
            <person name="Zhang R.-G."/>
        </authorList>
    </citation>
    <scope>NUCLEOTIDE SEQUENCE</scope>
    <source>
        <strain evidence="1">AT1</strain>
    </source>
</reference>
<gene>
    <name evidence="1" type="ORF">RHMOL_Rhmol01G0074300</name>
</gene>
<accession>A0ACC0Q292</accession>
<organism evidence="1 2">
    <name type="scientific">Rhododendron molle</name>
    <name type="common">Chinese azalea</name>
    <name type="synonym">Azalea mollis</name>
    <dbReference type="NCBI Taxonomy" id="49168"/>
    <lineage>
        <taxon>Eukaryota</taxon>
        <taxon>Viridiplantae</taxon>
        <taxon>Streptophyta</taxon>
        <taxon>Embryophyta</taxon>
        <taxon>Tracheophyta</taxon>
        <taxon>Spermatophyta</taxon>
        <taxon>Magnoliopsida</taxon>
        <taxon>eudicotyledons</taxon>
        <taxon>Gunneridae</taxon>
        <taxon>Pentapetalae</taxon>
        <taxon>asterids</taxon>
        <taxon>Ericales</taxon>
        <taxon>Ericaceae</taxon>
        <taxon>Ericoideae</taxon>
        <taxon>Rhodoreae</taxon>
        <taxon>Rhododendron</taxon>
    </lineage>
</organism>
<sequence>MGLSLLSSLISISSSHSVSNRDSVLKHSRSPPLPSFAHASIKLECLQCEAKSMEENITLTSRSVLRLFPYIFSFCTRESLRKNQRNLRVFTRVGVCITVAFF</sequence>
<name>A0ACC0Q292_RHOML</name>